<accession>A0A1T5GAI8</accession>
<dbReference type="InterPro" id="IPR051799">
    <property type="entry name" value="NADH_flavin_oxidoreductase"/>
</dbReference>
<keyword evidence="1" id="KW-0285">Flavoprotein</keyword>
<dbReference type="SUPFAM" id="SSF51395">
    <property type="entry name" value="FMN-linked oxidoreductases"/>
    <property type="match status" value="1"/>
</dbReference>
<evidence type="ECO:0000313" key="4">
    <source>
        <dbReference type="EMBL" id="SKC05321.1"/>
    </source>
</evidence>
<dbReference type="InterPro" id="IPR013785">
    <property type="entry name" value="Aldolase_TIM"/>
</dbReference>
<dbReference type="GO" id="GO:0016491">
    <property type="term" value="F:oxidoreductase activity"/>
    <property type="evidence" value="ECO:0007669"/>
    <property type="project" value="UniProtKB-KW"/>
</dbReference>
<evidence type="ECO:0000256" key="2">
    <source>
        <dbReference type="ARBA" id="ARBA00023002"/>
    </source>
</evidence>
<dbReference type="CDD" id="cd02803">
    <property type="entry name" value="OYE_like_FMN_family"/>
    <property type="match status" value="1"/>
</dbReference>
<dbReference type="PANTHER" id="PTHR43656:SF2">
    <property type="entry name" value="BINDING OXIDOREDUCTASE, PUTATIVE (AFU_ORTHOLOGUE AFUA_2G08260)-RELATED"/>
    <property type="match status" value="1"/>
</dbReference>
<evidence type="ECO:0000313" key="5">
    <source>
        <dbReference type="Proteomes" id="UP000190897"/>
    </source>
</evidence>
<organism evidence="4 5">
    <name type="scientific">Dyadobacter psychrophilus</name>
    <dbReference type="NCBI Taxonomy" id="651661"/>
    <lineage>
        <taxon>Bacteria</taxon>
        <taxon>Pseudomonadati</taxon>
        <taxon>Bacteroidota</taxon>
        <taxon>Cytophagia</taxon>
        <taxon>Cytophagales</taxon>
        <taxon>Spirosomataceae</taxon>
        <taxon>Dyadobacter</taxon>
    </lineage>
</organism>
<dbReference type="RefSeq" id="WP_082216351.1">
    <property type="nucleotide sequence ID" value="NZ_FUZA01000005.1"/>
</dbReference>
<name>A0A1T5GAI8_9BACT</name>
<dbReference type="Gene3D" id="3.20.20.70">
    <property type="entry name" value="Aldolase class I"/>
    <property type="match status" value="1"/>
</dbReference>
<dbReference type="Pfam" id="PF00724">
    <property type="entry name" value="Oxidored_FMN"/>
    <property type="match status" value="1"/>
</dbReference>
<keyword evidence="2" id="KW-0560">Oxidoreductase</keyword>
<reference evidence="5" key="1">
    <citation type="submission" date="2017-02" db="EMBL/GenBank/DDBJ databases">
        <authorList>
            <person name="Varghese N."/>
            <person name="Submissions S."/>
        </authorList>
    </citation>
    <scope>NUCLEOTIDE SEQUENCE [LARGE SCALE GENOMIC DNA]</scope>
    <source>
        <strain evidence="5">DSM 22270</strain>
    </source>
</reference>
<dbReference type="Proteomes" id="UP000190897">
    <property type="component" value="Unassembled WGS sequence"/>
</dbReference>
<keyword evidence="5" id="KW-1185">Reference proteome</keyword>
<dbReference type="OrthoDB" id="9772736at2"/>
<dbReference type="PANTHER" id="PTHR43656">
    <property type="entry name" value="BINDING OXIDOREDUCTASE, PUTATIVE (AFU_ORTHOLOGUE AFUA_2G08260)-RELATED"/>
    <property type="match status" value="1"/>
</dbReference>
<protein>
    <submittedName>
        <fullName evidence="4">2,4-dienoyl-CoA reductase</fullName>
    </submittedName>
</protein>
<dbReference type="GO" id="GO:0010181">
    <property type="term" value="F:FMN binding"/>
    <property type="evidence" value="ECO:0007669"/>
    <property type="project" value="InterPro"/>
</dbReference>
<dbReference type="AlphaFoldDB" id="A0A1T5GAI8"/>
<evidence type="ECO:0000259" key="3">
    <source>
        <dbReference type="Pfam" id="PF00724"/>
    </source>
</evidence>
<feature type="domain" description="NADH:flavin oxidoreductase/NADH oxidase N-terminal" evidence="3">
    <location>
        <begin position="8"/>
        <end position="343"/>
    </location>
</feature>
<sequence length="380" mass="41856">MEMKQSSLFDHITLYGGRTLSNRLVVAPLTRKSASSEGIPTPEMASYYAAFAEGGFGMIISEGTYTDDLFSQSDLNQPGITNAAQMLGWKKVTEEVHRYQTIFINQLMHAGALGQLQDENIAPSAVQPIGERSTELGGSKGPFPMPKPMQFADFEAVKDGYVRAATLSREAGFDGIEIHAANGYLFDQFVTEHTNLRTDQYGGNVRNRLRFLMEVYQAIRDALPADFIIGIRLSESKVNDLKYRWPGGSQTATEIFEVLSEIKPDYFHIASEGGSWKRESLYADGSSSTGIAKKLTQIPIIANGGLHDVAFAESLIASDQADLVSIGRAAIANPDWPNRILKGEQTIPFFKDLIKPSLTLKHTEQVLTQYKHQAASRLLA</sequence>
<dbReference type="STRING" id="651661.SAMN05660293_03847"/>
<dbReference type="InterPro" id="IPR001155">
    <property type="entry name" value="OxRdtase_FMN_N"/>
</dbReference>
<gene>
    <name evidence="4" type="ORF">SAMN05660293_03847</name>
</gene>
<dbReference type="EMBL" id="FUZA01000005">
    <property type="protein sequence ID" value="SKC05321.1"/>
    <property type="molecule type" value="Genomic_DNA"/>
</dbReference>
<evidence type="ECO:0000256" key="1">
    <source>
        <dbReference type="ARBA" id="ARBA00022630"/>
    </source>
</evidence>
<proteinExistence type="predicted"/>